<dbReference type="Gene3D" id="3.30.2450.20">
    <property type="match status" value="1"/>
</dbReference>
<dbReference type="InterPro" id="IPR053755">
    <property type="entry name" value="CDI_immunity_sf"/>
</dbReference>
<accession>A0AAW7PPJ4</accession>
<evidence type="ECO:0000313" key="3">
    <source>
        <dbReference type="Proteomes" id="UP001171529"/>
    </source>
</evidence>
<dbReference type="InterPro" id="IPR040509">
    <property type="entry name" value="CdiI_C"/>
</dbReference>
<evidence type="ECO:0000313" key="2">
    <source>
        <dbReference type="EMBL" id="MDN5063286.1"/>
    </source>
</evidence>
<dbReference type="AlphaFoldDB" id="A0AAW7PPJ4"/>
<dbReference type="RefSeq" id="WP_152058613.1">
    <property type="nucleotide sequence ID" value="NZ_CABVSS010000007.1"/>
</dbReference>
<dbReference type="EMBL" id="JAPZDC010000002">
    <property type="protein sequence ID" value="MDN5063286.1"/>
    <property type="molecule type" value="Genomic_DNA"/>
</dbReference>
<name>A0AAW7PPJ4_9BACT</name>
<dbReference type="Pfam" id="PF18228">
    <property type="entry name" value="CdiI_N"/>
    <property type="match status" value="1"/>
</dbReference>
<organism evidence="2 3">
    <name type="scientific">Aliarcobacter butzleri</name>
    <dbReference type="NCBI Taxonomy" id="28197"/>
    <lineage>
        <taxon>Bacteria</taxon>
        <taxon>Pseudomonadati</taxon>
        <taxon>Campylobacterota</taxon>
        <taxon>Epsilonproteobacteria</taxon>
        <taxon>Campylobacterales</taxon>
        <taxon>Arcobacteraceae</taxon>
        <taxon>Aliarcobacter</taxon>
    </lineage>
</organism>
<comment type="caution">
    <text evidence="2">The sequence shown here is derived from an EMBL/GenBank/DDBJ whole genome shotgun (WGS) entry which is preliminary data.</text>
</comment>
<reference evidence="2" key="1">
    <citation type="submission" date="2022-12" db="EMBL/GenBank/DDBJ databases">
        <authorList>
            <person name="Uljanovas D."/>
        </authorList>
    </citation>
    <scope>NUCLEOTIDE SEQUENCE</scope>
    <source>
        <strain evidence="2">RCM39</strain>
    </source>
</reference>
<reference evidence="2" key="2">
    <citation type="journal article" date="2023" name="Microorganisms">
        <title>Genomic Characterization of Arcobacter butzleri Strains Isolated from Various Sources in Lithuania.</title>
        <authorList>
            <person name="Uljanovas D."/>
            <person name="Golz G."/>
            <person name="Fleischmann S."/>
            <person name="Kudirkiene E."/>
            <person name="Kasetiene N."/>
            <person name="Grineviciene A."/>
            <person name="Tamuleviciene E."/>
            <person name="Aksomaitiene J."/>
            <person name="Alter T."/>
            <person name="Malakauskas M."/>
        </authorList>
    </citation>
    <scope>NUCLEOTIDE SEQUENCE</scope>
    <source>
        <strain evidence="2">RCM39</strain>
    </source>
</reference>
<gene>
    <name evidence="2" type="ORF">O8C91_03655</name>
</gene>
<protein>
    <recommendedName>
        <fullName evidence="1">CdiI C-terminal domain-containing protein</fullName>
    </recommendedName>
</protein>
<feature type="domain" description="CdiI C-terminal" evidence="1">
    <location>
        <begin position="37"/>
        <end position="142"/>
    </location>
</feature>
<sequence>MFKIKLNKNSEIHDFYQEEGCFGYIRINDFHEKFFSPMEFWSREEYLKNWYQELNKLLNGFPCAKLITRMYNPEYSNFIQAWVLYRIDDKIFIHEQIFFLDEWTKPFLLEELYSKKLNRETHSENGEKISEWEINILDIKKYLEQMYKTDK</sequence>
<evidence type="ECO:0000259" key="1">
    <source>
        <dbReference type="Pfam" id="PF18228"/>
    </source>
</evidence>
<dbReference type="Proteomes" id="UP001171529">
    <property type="component" value="Unassembled WGS sequence"/>
</dbReference>
<proteinExistence type="predicted"/>
<dbReference type="CDD" id="cd20699">
    <property type="entry name" value="CdiI_ECL-like"/>
    <property type="match status" value="1"/>
</dbReference>